<name>A0A0B8PLW3_9VIBR</name>
<gene>
    <name evidence="1" type="ORF">JCM19232_2664</name>
</gene>
<evidence type="ECO:0000313" key="1">
    <source>
        <dbReference type="EMBL" id="GAM63684.1"/>
    </source>
</evidence>
<comment type="caution">
    <text evidence="1">The sequence shown here is derived from an EMBL/GenBank/DDBJ whole genome shotgun (WGS) entry which is preliminary data.</text>
</comment>
<proteinExistence type="predicted"/>
<dbReference type="Proteomes" id="UP000031670">
    <property type="component" value="Unassembled WGS sequence"/>
</dbReference>
<reference evidence="1 2" key="2">
    <citation type="submission" date="2015-01" db="EMBL/GenBank/DDBJ databases">
        <authorList>
            <consortium name="NBRP consortium"/>
            <person name="Sawabe T."/>
            <person name="Meirelles P."/>
            <person name="Feng G."/>
            <person name="Sayaka M."/>
            <person name="Hattori M."/>
            <person name="Ohkuma M."/>
        </authorList>
    </citation>
    <scope>NUCLEOTIDE SEQUENCE [LARGE SCALE GENOMIC DNA]</scope>
    <source>
        <strain evidence="1 2">JCM19232</strain>
    </source>
</reference>
<accession>A0A0B8PLW3</accession>
<dbReference type="EMBL" id="BBSA01000009">
    <property type="protein sequence ID" value="GAM63684.1"/>
    <property type="molecule type" value="Genomic_DNA"/>
</dbReference>
<evidence type="ECO:0000313" key="2">
    <source>
        <dbReference type="Proteomes" id="UP000031670"/>
    </source>
</evidence>
<dbReference type="AlphaFoldDB" id="A0A0B8PLW3"/>
<organism evidence="1 2">
    <name type="scientific">Vibrio ishigakensis</name>
    <dbReference type="NCBI Taxonomy" id="1481914"/>
    <lineage>
        <taxon>Bacteria</taxon>
        <taxon>Pseudomonadati</taxon>
        <taxon>Pseudomonadota</taxon>
        <taxon>Gammaproteobacteria</taxon>
        <taxon>Vibrionales</taxon>
        <taxon>Vibrionaceae</taxon>
        <taxon>Vibrio</taxon>
    </lineage>
</organism>
<reference evidence="1 2" key="1">
    <citation type="submission" date="2015-01" db="EMBL/GenBank/DDBJ databases">
        <title>Vibrio sp. C5 JCM 19232 whole genome shotgun sequence.</title>
        <authorList>
            <person name="Sawabe T."/>
            <person name="Meirelles P."/>
            <person name="Feng G."/>
            <person name="Sayaka M."/>
            <person name="Hattori M."/>
            <person name="Ohkuma M."/>
        </authorList>
    </citation>
    <scope>NUCLEOTIDE SEQUENCE [LARGE SCALE GENOMIC DNA]</scope>
    <source>
        <strain evidence="1 2">JCM19232</strain>
    </source>
</reference>
<protein>
    <submittedName>
        <fullName evidence="1">Uncharacterized protein</fullName>
    </submittedName>
</protein>
<sequence>MAELNKQQAQHKDQLFLFYERWHNTPYRLGGQSYVEWIVPRSCK</sequence>